<keyword evidence="5" id="KW-1185">Reference proteome</keyword>
<accession>A0A8J6LWI3</accession>
<dbReference type="RefSeq" id="WP_186505681.1">
    <property type="nucleotide sequence ID" value="NZ_JACNEP010000003.1"/>
</dbReference>
<gene>
    <name evidence="4" type="ORF">H8B19_04910</name>
</gene>
<dbReference type="Pfam" id="PF13420">
    <property type="entry name" value="Acetyltransf_4"/>
    <property type="match status" value="1"/>
</dbReference>
<organism evidence="4 5">
    <name type="scientific">Neptunicella marina</name>
    <dbReference type="NCBI Taxonomy" id="2125989"/>
    <lineage>
        <taxon>Bacteria</taxon>
        <taxon>Pseudomonadati</taxon>
        <taxon>Pseudomonadota</taxon>
        <taxon>Gammaproteobacteria</taxon>
        <taxon>Alteromonadales</taxon>
        <taxon>Alteromonadaceae</taxon>
        <taxon>Neptunicella</taxon>
    </lineage>
</organism>
<reference evidence="4" key="2">
    <citation type="submission" date="2020-08" db="EMBL/GenBank/DDBJ databases">
        <authorList>
            <person name="Lai Q."/>
        </authorList>
    </citation>
    <scope>NUCLEOTIDE SEQUENCE</scope>
    <source>
        <strain evidence="4">S27-2</strain>
    </source>
</reference>
<evidence type="ECO:0000256" key="2">
    <source>
        <dbReference type="ARBA" id="ARBA00023315"/>
    </source>
</evidence>
<reference evidence="4" key="1">
    <citation type="journal article" date="2018" name="Int. J. Syst. Evol. Microbiol.">
        <title>Neptunicella marina gen. nov., sp. nov., isolated from surface seawater.</title>
        <authorList>
            <person name="Liu X."/>
            <person name="Lai Q."/>
            <person name="Du Y."/>
            <person name="Zhang X."/>
            <person name="Liu Z."/>
            <person name="Sun F."/>
            <person name="Shao Z."/>
        </authorList>
    </citation>
    <scope>NUCLEOTIDE SEQUENCE</scope>
    <source>
        <strain evidence="4">S27-2</strain>
    </source>
</reference>
<evidence type="ECO:0000313" key="4">
    <source>
        <dbReference type="EMBL" id="MBC3765204.1"/>
    </source>
</evidence>
<proteinExistence type="predicted"/>
<comment type="caution">
    <text evidence="4">The sequence shown here is derived from an EMBL/GenBank/DDBJ whole genome shotgun (WGS) entry which is preliminary data.</text>
</comment>
<evidence type="ECO:0000256" key="1">
    <source>
        <dbReference type="ARBA" id="ARBA00022679"/>
    </source>
</evidence>
<dbReference type="PANTHER" id="PTHR43072:SF23">
    <property type="entry name" value="UPF0039 PROTEIN C11D3.02C"/>
    <property type="match status" value="1"/>
</dbReference>
<evidence type="ECO:0000313" key="5">
    <source>
        <dbReference type="Proteomes" id="UP000601768"/>
    </source>
</evidence>
<dbReference type="CDD" id="cd04301">
    <property type="entry name" value="NAT_SF"/>
    <property type="match status" value="1"/>
</dbReference>
<dbReference type="InterPro" id="IPR016181">
    <property type="entry name" value="Acyl_CoA_acyltransferase"/>
</dbReference>
<dbReference type="PROSITE" id="PS51186">
    <property type="entry name" value="GNAT"/>
    <property type="match status" value="1"/>
</dbReference>
<dbReference type="InterPro" id="IPR000182">
    <property type="entry name" value="GNAT_dom"/>
</dbReference>
<dbReference type="PANTHER" id="PTHR43072">
    <property type="entry name" value="N-ACETYLTRANSFERASE"/>
    <property type="match status" value="1"/>
</dbReference>
<name>A0A8J6LWI3_9ALTE</name>
<evidence type="ECO:0000259" key="3">
    <source>
        <dbReference type="PROSITE" id="PS51186"/>
    </source>
</evidence>
<dbReference type="Gene3D" id="3.40.630.30">
    <property type="match status" value="1"/>
</dbReference>
<feature type="domain" description="N-acetyltransferase" evidence="3">
    <location>
        <begin position="1"/>
        <end position="154"/>
    </location>
</feature>
<dbReference type="EMBL" id="JACNEP010000003">
    <property type="protein sequence ID" value="MBC3765204.1"/>
    <property type="molecule type" value="Genomic_DNA"/>
</dbReference>
<dbReference type="Proteomes" id="UP000601768">
    <property type="component" value="Unassembled WGS sequence"/>
</dbReference>
<keyword evidence="2" id="KW-0012">Acyltransferase</keyword>
<dbReference type="GO" id="GO:0016747">
    <property type="term" value="F:acyltransferase activity, transferring groups other than amino-acyl groups"/>
    <property type="evidence" value="ECO:0007669"/>
    <property type="project" value="InterPro"/>
</dbReference>
<keyword evidence="1" id="KW-0808">Transferase</keyword>
<dbReference type="NCBIfam" id="NF040504">
    <property type="entry name" value="resist_ArsN1b"/>
    <property type="match status" value="1"/>
</dbReference>
<dbReference type="SUPFAM" id="SSF55729">
    <property type="entry name" value="Acyl-CoA N-acyltransferases (Nat)"/>
    <property type="match status" value="1"/>
</dbReference>
<protein>
    <submittedName>
        <fullName evidence="4">N-acetyltransferase</fullName>
    </submittedName>
</protein>
<sequence length="162" mass="18226">MIIRAVNKQDCAAVAQIYNHYVEHTTVTFEEMPVTAADIWLRVQQVQQAGLPWLVLEIEDEVLGYAYASPWKTRSAYRFSVETTVYLADKAKGQGLGTLLYQALFSALKHGGIHTAIGGITLPNDASIALHEKLGMKKMGQFEQVGYKFNQWLDVGYWQCQL</sequence>
<dbReference type="AlphaFoldDB" id="A0A8J6LWI3"/>